<accession>A0A502E4M0</accession>
<dbReference type="AlphaFoldDB" id="A0A502E4M0"/>
<feature type="chain" id="PRO_5021271623" description="PE-PPE domain-containing protein" evidence="2">
    <location>
        <begin position="29"/>
        <end position="454"/>
    </location>
</feature>
<evidence type="ECO:0000256" key="1">
    <source>
        <dbReference type="SAM" id="MobiDB-lite"/>
    </source>
</evidence>
<gene>
    <name evidence="3" type="ORF">EAH80_20925</name>
</gene>
<keyword evidence="2" id="KW-0732">Signal</keyword>
<evidence type="ECO:0000313" key="4">
    <source>
        <dbReference type="Proteomes" id="UP000320095"/>
    </source>
</evidence>
<dbReference type="Proteomes" id="UP000320095">
    <property type="component" value="Unassembled WGS sequence"/>
</dbReference>
<proteinExistence type="predicted"/>
<feature type="region of interest" description="Disordered" evidence="1">
    <location>
        <begin position="335"/>
        <end position="358"/>
    </location>
</feature>
<comment type="caution">
    <text evidence="3">The sequence shown here is derived from an EMBL/GenBank/DDBJ whole genome shotgun (WGS) entry which is preliminary data.</text>
</comment>
<reference evidence="3 4" key="1">
    <citation type="journal article" date="2019" name="Environ. Microbiol.">
        <title>Species interactions and distinct microbial communities in high Arctic permafrost affected cryosols are associated with the CH4 and CO2 gas fluxes.</title>
        <authorList>
            <person name="Altshuler I."/>
            <person name="Hamel J."/>
            <person name="Turney S."/>
            <person name="Magnuson E."/>
            <person name="Levesque R."/>
            <person name="Greer C."/>
            <person name="Whyte L.G."/>
        </authorList>
    </citation>
    <scope>NUCLEOTIDE SEQUENCE [LARGE SCALE GENOMIC DNA]</scope>
    <source>
        <strain evidence="3 4">S5.20</strain>
    </source>
</reference>
<dbReference type="EMBL" id="RCZG01000009">
    <property type="protein sequence ID" value="TPG32274.1"/>
    <property type="molecule type" value="Genomic_DNA"/>
</dbReference>
<feature type="signal peptide" evidence="2">
    <location>
        <begin position="1"/>
        <end position="28"/>
    </location>
</feature>
<evidence type="ECO:0000256" key="2">
    <source>
        <dbReference type="SAM" id="SignalP"/>
    </source>
</evidence>
<evidence type="ECO:0008006" key="5">
    <source>
        <dbReference type="Google" id="ProtNLM"/>
    </source>
</evidence>
<organism evidence="3 4">
    <name type="scientific">Mycolicibacterium hodleri</name>
    <dbReference type="NCBI Taxonomy" id="49897"/>
    <lineage>
        <taxon>Bacteria</taxon>
        <taxon>Bacillati</taxon>
        <taxon>Actinomycetota</taxon>
        <taxon>Actinomycetes</taxon>
        <taxon>Mycobacteriales</taxon>
        <taxon>Mycobacteriaceae</taxon>
        <taxon>Mycolicibacterium</taxon>
    </lineage>
</organism>
<sequence>MSPYVTAGVALVGASLIAVTPIAPQASAARPEHRAVAMDVSLAAATCVTTDGAVCGGADAPATYPTITANNIFNIPVNLFNAIVSIPAAEVAGMNLLAKSLEETGSLLVWSPTNAFGFDQADPDKLRAIYNLLIPFPALSSVIGEQAVVWAQANFPVNAGCAALPGACPDPAAILSETLKVPTSQLYSGYTFPAKVNPFDGSSVGYPDGYVQLDPDAPGKAFLASLVATPTGPQSVTLAEAGAAFARLGSALFNSFYPFVQNSEYYNPDETGLAYVFRALSPILCGNCNRDPADGYAGVYQPKYLYGNYDPHYPPGQGPATVAKTTDTKTALATTADPGATAVEVTPSSAAPPDDSSADLAKAVKSLNAGSPAAQAVTTPDTAPAAQVKKDSFKATPGQVGPKHRKSGGSLADAMKSLQDNINGFKGGTKKAGDATKSSASVGGGEVGTADSGE</sequence>
<name>A0A502E4M0_9MYCO</name>
<protein>
    <recommendedName>
        <fullName evidence="5">PE-PPE domain-containing protein</fullName>
    </recommendedName>
</protein>
<feature type="compositionally biased region" description="Low complexity" evidence="1">
    <location>
        <begin position="347"/>
        <end position="358"/>
    </location>
</feature>
<keyword evidence="4" id="KW-1185">Reference proteome</keyword>
<feature type="region of interest" description="Disordered" evidence="1">
    <location>
        <begin position="370"/>
        <end position="454"/>
    </location>
</feature>
<evidence type="ECO:0000313" key="3">
    <source>
        <dbReference type="EMBL" id="TPG32274.1"/>
    </source>
</evidence>